<dbReference type="EC" id="3.6.3.4" evidence="3"/>
<dbReference type="SUPFAM" id="SSF55008">
    <property type="entry name" value="HMA, heavy metal-associated domain"/>
    <property type="match status" value="1"/>
</dbReference>
<dbReference type="CDD" id="cd00371">
    <property type="entry name" value="HMA"/>
    <property type="match status" value="1"/>
</dbReference>
<dbReference type="PROSITE" id="PS01047">
    <property type="entry name" value="HMA_1"/>
    <property type="match status" value="1"/>
</dbReference>
<protein>
    <submittedName>
        <fullName evidence="3">Copper-transporting ATPase 1 (Copper pump 1) (Menkesdisease-associated protein)</fullName>
        <ecNumber evidence="3">3.6.3.4</ecNumber>
    </submittedName>
</protein>
<organism evidence="3 4">
    <name type="scientific">Leadbettera azotonutricia (strain ATCC BAA-888 / DSM 13862 / ZAS-9)</name>
    <name type="common">Treponema azotonutricium</name>
    <dbReference type="NCBI Taxonomy" id="545695"/>
    <lineage>
        <taxon>Bacteria</taxon>
        <taxon>Pseudomonadati</taxon>
        <taxon>Spirochaetota</taxon>
        <taxon>Spirochaetia</taxon>
        <taxon>Spirochaetales</taxon>
        <taxon>Breznakiellaceae</taxon>
        <taxon>Leadbettera</taxon>
    </lineage>
</organism>
<reference evidence="4" key="1">
    <citation type="submission" date="2009-12" db="EMBL/GenBank/DDBJ databases">
        <title>Complete sequence of Treponema azotonutricium strain ZAS-9.</title>
        <authorList>
            <person name="Tetu S.G."/>
            <person name="Matson E."/>
            <person name="Ren Q."/>
            <person name="Seshadri R."/>
            <person name="Elbourne L."/>
            <person name="Hassan K.A."/>
            <person name="Durkin A."/>
            <person name="Radune D."/>
            <person name="Mohamoud Y."/>
            <person name="Shay R."/>
            <person name="Jin S."/>
            <person name="Zhang X."/>
            <person name="Lucey K."/>
            <person name="Ballor N.R."/>
            <person name="Ottesen E."/>
            <person name="Rosenthal R."/>
            <person name="Allen A."/>
            <person name="Leadbetter J.R."/>
            <person name="Paulsen I.T."/>
        </authorList>
    </citation>
    <scope>NUCLEOTIDE SEQUENCE [LARGE SCALE GENOMIC DNA]</scope>
    <source>
        <strain evidence="4">ATCC BAA-888 / DSM 13862 / ZAS-9</strain>
    </source>
</reference>
<evidence type="ECO:0000256" key="1">
    <source>
        <dbReference type="ARBA" id="ARBA00022723"/>
    </source>
</evidence>
<dbReference type="InParanoid" id="F5YG30"/>
<dbReference type="KEGG" id="taz:TREAZ_1274"/>
<dbReference type="Proteomes" id="UP000009222">
    <property type="component" value="Chromosome"/>
</dbReference>
<dbReference type="InterPro" id="IPR006121">
    <property type="entry name" value="HMA_dom"/>
</dbReference>
<dbReference type="AlphaFoldDB" id="F5YG30"/>
<dbReference type="Gene3D" id="3.30.70.100">
    <property type="match status" value="1"/>
</dbReference>
<evidence type="ECO:0000313" key="4">
    <source>
        <dbReference type="Proteomes" id="UP000009222"/>
    </source>
</evidence>
<dbReference type="PROSITE" id="PS50846">
    <property type="entry name" value="HMA_2"/>
    <property type="match status" value="1"/>
</dbReference>
<dbReference type="OrthoDB" id="9813965at2"/>
<dbReference type="RefSeq" id="WP_015710723.1">
    <property type="nucleotide sequence ID" value="NC_015577.1"/>
</dbReference>
<dbReference type="FunFam" id="3.30.70.100:FF:000001">
    <property type="entry name" value="ATPase copper transporting beta"/>
    <property type="match status" value="1"/>
</dbReference>
<dbReference type="FunCoup" id="F5YG30">
    <property type="interactions" value="36"/>
</dbReference>
<name>F5YG30_LEAAZ</name>
<dbReference type="InterPro" id="IPR017969">
    <property type="entry name" value="Heavy-metal-associated_CS"/>
</dbReference>
<dbReference type="GO" id="GO:0016787">
    <property type="term" value="F:hydrolase activity"/>
    <property type="evidence" value="ECO:0007669"/>
    <property type="project" value="UniProtKB-KW"/>
</dbReference>
<feature type="domain" description="HMA" evidence="2">
    <location>
        <begin position="1"/>
        <end position="66"/>
    </location>
</feature>
<proteinExistence type="predicted"/>
<gene>
    <name evidence="3" type="ordered locus">TREAZ_1274</name>
</gene>
<dbReference type="STRING" id="545695.TREAZ_1274"/>
<keyword evidence="4" id="KW-1185">Reference proteome</keyword>
<dbReference type="eggNOG" id="COG2608">
    <property type="taxonomic scope" value="Bacteria"/>
</dbReference>
<dbReference type="Pfam" id="PF00403">
    <property type="entry name" value="HMA"/>
    <property type="match status" value="1"/>
</dbReference>
<sequence length="66" mass="6953">MKTVLKVEGMTCEHCVKHVKEALEGVAGVKSAKVSLKDKSAKVDHSDSVTPEKLKAAVTEAGFEAA</sequence>
<dbReference type="EMBL" id="CP001841">
    <property type="protein sequence ID" value="AEF80887.1"/>
    <property type="molecule type" value="Genomic_DNA"/>
</dbReference>
<dbReference type="GO" id="GO:0006825">
    <property type="term" value="P:copper ion transport"/>
    <property type="evidence" value="ECO:0007669"/>
    <property type="project" value="InterPro"/>
</dbReference>
<accession>F5YG30</accession>
<evidence type="ECO:0000313" key="3">
    <source>
        <dbReference type="EMBL" id="AEF80887.1"/>
    </source>
</evidence>
<dbReference type="InterPro" id="IPR000428">
    <property type="entry name" value="Cu-bd"/>
</dbReference>
<keyword evidence="3" id="KW-0378">Hydrolase</keyword>
<evidence type="ECO:0000259" key="2">
    <source>
        <dbReference type="PROSITE" id="PS50846"/>
    </source>
</evidence>
<dbReference type="InterPro" id="IPR036163">
    <property type="entry name" value="HMA_dom_sf"/>
</dbReference>
<dbReference type="HOGENOM" id="CLU_134973_10_4_12"/>
<keyword evidence="1" id="KW-0479">Metal-binding</keyword>
<dbReference type="GO" id="GO:0005507">
    <property type="term" value="F:copper ion binding"/>
    <property type="evidence" value="ECO:0007669"/>
    <property type="project" value="InterPro"/>
</dbReference>
<reference evidence="3 4" key="2">
    <citation type="journal article" date="2011" name="ISME J.">
        <title>RNA-seq reveals cooperative metabolic interactions between two termite-gut spirochete species in co-culture.</title>
        <authorList>
            <person name="Rosenthal A.Z."/>
            <person name="Matson E.G."/>
            <person name="Eldar A."/>
            <person name="Leadbetter J.R."/>
        </authorList>
    </citation>
    <scope>NUCLEOTIDE SEQUENCE [LARGE SCALE GENOMIC DNA]</scope>
    <source>
        <strain evidence="4">ATCC BAA-888 / DSM 13862 / ZAS-9</strain>
    </source>
</reference>
<dbReference type="PRINTS" id="PR00944">
    <property type="entry name" value="CUEXPORT"/>
</dbReference>